<reference evidence="2" key="1">
    <citation type="journal article" date="2020" name="Stud. Mycol.">
        <title>101 Dothideomycetes genomes: a test case for predicting lifestyles and emergence of pathogens.</title>
        <authorList>
            <person name="Haridas S."/>
            <person name="Albert R."/>
            <person name="Binder M."/>
            <person name="Bloem J."/>
            <person name="Labutti K."/>
            <person name="Salamov A."/>
            <person name="Andreopoulos B."/>
            <person name="Baker S."/>
            <person name="Barry K."/>
            <person name="Bills G."/>
            <person name="Bluhm B."/>
            <person name="Cannon C."/>
            <person name="Castanera R."/>
            <person name="Culley D."/>
            <person name="Daum C."/>
            <person name="Ezra D."/>
            <person name="Gonzalez J."/>
            <person name="Henrissat B."/>
            <person name="Kuo A."/>
            <person name="Liang C."/>
            <person name="Lipzen A."/>
            <person name="Lutzoni F."/>
            <person name="Magnuson J."/>
            <person name="Mondo S."/>
            <person name="Nolan M."/>
            <person name="Ohm R."/>
            <person name="Pangilinan J."/>
            <person name="Park H.-J."/>
            <person name="Ramirez L."/>
            <person name="Alfaro M."/>
            <person name="Sun H."/>
            <person name="Tritt A."/>
            <person name="Yoshinaga Y."/>
            <person name="Zwiers L.-H."/>
            <person name="Turgeon B."/>
            <person name="Goodwin S."/>
            <person name="Spatafora J."/>
            <person name="Crous P."/>
            <person name="Grigoriev I."/>
        </authorList>
    </citation>
    <scope>NUCLEOTIDE SEQUENCE</scope>
    <source>
        <strain evidence="2">CBS 113979</strain>
    </source>
</reference>
<keyword evidence="3" id="KW-1185">Reference proteome</keyword>
<gene>
    <name evidence="2" type="ORF">K402DRAFT_369858</name>
</gene>
<dbReference type="GO" id="GO:0043625">
    <property type="term" value="C:delta DNA polymerase complex"/>
    <property type="evidence" value="ECO:0007669"/>
    <property type="project" value="TreeGrafter"/>
</dbReference>
<dbReference type="InterPro" id="IPR007218">
    <property type="entry name" value="DNA_pol_delta_4"/>
</dbReference>
<feature type="compositionally biased region" description="Polar residues" evidence="1">
    <location>
        <begin position="8"/>
        <end position="18"/>
    </location>
</feature>
<proteinExistence type="predicted"/>
<dbReference type="PANTHER" id="PTHR14303:SF0">
    <property type="entry name" value="DNA POLYMERASE DELTA SUBUNIT 4"/>
    <property type="match status" value="1"/>
</dbReference>
<dbReference type="AlphaFoldDB" id="A0A6G1HCR7"/>
<evidence type="ECO:0000313" key="3">
    <source>
        <dbReference type="Proteomes" id="UP000800041"/>
    </source>
</evidence>
<accession>A0A6G1HCR7</accession>
<feature type="region of interest" description="Disordered" evidence="1">
    <location>
        <begin position="1"/>
        <end position="67"/>
    </location>
</feature>
<protein>
    <recommendedName>
        <fullName evidence="4">DNA polymerase delta subunit 4</fullName>
    </recommendedName>
</protein>
<dbReference type="GO" id="GO:0000731">
    <property type="term" value="P:DNA synthesis involved in DNA repair"/>
    <property type="evidence" value="ECO:0007669"/>
    <property type="project" value="InterPro"/>
</dbReference>
<dbReference type="GO" id="GO:0006261">
    <property type="term" value="P:DNA-templated DNA replication"/>
    <property type="evidence" value="ECO:0007669"/>
    <property type="project" value="TreeGrafter"/>
</dbReference>
<dbReference type="GO" id="GO:0003887">
    <property type="term" value="F:DNA-directed DNA polymerase activity"/>
    <property type="evidence" value="ECO:0007669"/>
    <property type="project" value="TreeGrafter"/>
</dbReference>
<feature type="compositionally biased region" description="Low complexity" evidence="1">
    <location>
        <begin position="24"/>
        <end position="37"/>
    </location>
</feature>
<dbReference type="OrthoDB" id="337486at2759"/>
<name>A0A6G1HCR7_9PEZI</name>
<dbReference type="PANTHER" id="PTHR14303">
    <property type="entry name" value="DNA POLYMERASE DELTA SUBUNIT 4"/>
    <property type="match status" value="1"/>
</dbReference>
<organism evidence="2 3">
    <name type="scientific">Aulographum hederae CBS 113979</name>
    <dbReference type="NCBI Taxonomy" id="1176131"/>
    <lineage>
        <taxon>Eukaryota</taxon>
        <taxon>Fungi</taxon>
        <taxon>Dikarya</taxon>
        <taxon>Ascomycota</taxon>
        <taxon>Pezizomycotina</taxon>
        <taxon>Dothideomycetes</taxon>
        <taxon>Pleosporomycetidae</taxon>
        <taxon>Aulographales</taxon>
        <taxon>Aulographaceae</taxon>
    </lineage>
</organism>
<dbReference type="Proteomes" id="UP000800041">
    <property type="component" value="Unassembled WGS sequence"/>
</dbReference>
<evidence type="ECO:0008006" key="4">
    <source>
        <dbReference type="Google" id="ProtNLM"/>
    </source>
</evidence>
<dbReference type="Pfam" id="PF04081">
    <property type="entry name" value="DNA_pol_delta_4"/>
    <property type="match status" value="1"/>
</dbReference>
<evidence type="ECO:0000313" key="2">
    <source>
        <dbReference type="EMBL" id="KAF1990857.1"/>
    </source>
</evidence>
<dbReference type="EMBL" id="ML977141">
    <property type="protein sequence ID" value="KAF1990857.1"/>
    <property type="molecule type" value="Genomic_DNA"/>
</dbReference>
<evidence type="ECO:0000256" key="1">
    <source>
        <dbReference type="SAM" id="MobiDB-lite"/>
    </source>
</evidence>
<sequence>MAPKRRSTGNTKQAQSTLAFHGQSTKVTKPTSTPTSSKTKKTKQDPALAESIVRTNLPAVASPDLEEPTTAEIAIIDQAEQEAAQEETAEEKKARKVTDAQIKKYWKAKESVRNAPRVHQKELSVEEKVLREWDTSGQYGPCIGIARMKRWKRAHRLGLQPPMEVLAILLKEQDRNNIKAQRAHIDELMSSRFVET</sequence>